<keyword evidence="2" id="KW-1185">Reference proteome</keyword>
<evidence type="ECO:0000313" key="1">
    <source>
        <dbReference type="EMBL" id="WPU94004.1"/>
    </source>
</evidence>
<sequence>MIKGWLTIFTSFVLSFNCYGQLNNNCTRTKVLLKAHVGKEYRFRNKDKTITYLTYLGKVETRKGGTYKVMTSIWIWGLSHRATSRVLIFNKYNHFVGEYYVGMTYDLPSKLKNNKLLFFNIDKEGSGCDPKLITYIDLSNGLPKEIFIKCKGNSGDIYTFSKEQ</sequence>
<dbReference type="Proteomes" id="UP001324380">
    <property type="component" value="Chromosome"/>
</dbReference>
<dbReference type="EMBL" id="CP139558">
    <property type="protein sequence ID" value="WPU94004.1"/>
    <property type="molecule type" value="Genomic_DNA"/>
</dbReference>
<name>A0ABZ0TLF5_9SPHI</name>
<proteinExistence type="predicted"/>
<evidence type="ECO:0008006" key="3">
    <source>
        <dbReference type="Google" id="ProtNLM"/>
    </source>
</evidence>
<dbReference type="RefSeq" id="WP_321563131.1">
    <property type="nucleotide sequence ID" value="NZ_CP139558.1"/>
</dbReference>
<evidence type="ECO:0000313" key="2">
    <source>
        <dbReference type="Proteomes" id="UP001324380"/>
    </source>
</evidence>
<organism evidence="1 2">
    <name type="scientific">Mucilaginibacter sabulilitoris</name>
    <dbReference type="NCBI Taxonomy" id="1173583"/>
    <lineage>
        <taxon>Bacteria</taxon>
        <taxon>Pseudomonadati</taxon>
        <taxon>Bacteroidota</taxon>
        <taxon>Sphingobacteriia</taxon>
        <taxon>Sphingobacteriales</taxon>
        <taxon>Sphingobacteriaceae</taxon>
        <taxon>Mucilaginibacter</taxon>
    </lineage>
</organism>
<gene>
    <name evidence="1" type="ORF">SNE25_00500</name>
</gene>
<reference evidence="1 2" key="1">
    <citation type="submission" date="2023-11" db="EMBL/GenBank/DDBJ databases">
        <title>Analysis of the Genomes of Mucilaginibacter gossypii cycad 4 and M. sabulilitoris SNA2: microbes with the potential for plant growth promotion.</title>
        <authorList>
            <person name="Hirsch A.M."/>
            <person name="Humm E."/>
            <person name="Rubbi M."/>
            <person name="Del Vecchio G."/>
            <person name="Ha S.M."/>
            <person name="Pellegrini M."/>
            <person name="Gunsalus R.P."/>
        </authorList>
    </citation>
    <scope>NUCLEOTIDE SEQUENCE [LARGE SCALE GENOMIC DNA]</scope>
    <source>
        <strain evidence="1 2">SNA2</strain>
    </source>
</reference>
<protein>
    <recommendedName>
        <fullName evidence="3">DUF3108 domain-containing protein</fullName>
    </recommendedName>
</protein>
<accession>A0ABZ0TLF5</accession>